<sequence length="170" mass="19819">MHEDRDLIGPAQSQSIVELIQSLLTLELIQPSKRLWLGSAWISDIPILDNETFQFSSFEPNWAREMILFSSVLLAIAKRGTKITIITRNIEKNRNFIEKIKNSSLYNQNIKIIIREEFHEKGLLSDDYELFGTMNFTYNGITTNDEHIVYRSNRAKIAERQMTMSSKYDI</sequence>
<evidence type="ECO:0000313" key="2">
    <source>
        <dbReference type="EMBL" id="SFV65481.1"/>
    </source>
</evidence>
<accession>A0A1W1CII7</accession>
<keyword evidence="2" id="KW-0808">Transferase</keyword>
<dbReference type="AlphaFoldDB" id="A0A1W1CII7"/>
<dbReference type="Gene3D" id="3.30.870.10">
    <property type="entry name" value="Endonuclease Chain A"/>
    <property type="match status" value="1"/>
</dbReference>
<dbReference type="InterPro" id="IPR025202">
    <property type="entry name" value="PLD-like_dom"/>
</dbReference>
<dbReference type="Pfam" id="PF13091">
    <property type="entry name" value="PLDc_2"/>
    <property type="match status" value="1"/>
</dbReference>
<gene>
    <name evidence="2" type="ORF">MNB_SV-12-1229</name>
</gene>
<dbReference type="NCBIfam" id="NF041068">
    <property type="entry name" value="DpdK"/>
    <property type="match status" value="1"/>
</dbReference>
<organism evidence="2">
    <name type="scientific">hydrothermal vent metagenome</name>
    <dbReference type="NCBI Taxonomy" id="652676"/>
    <lineage>
        <taxon>unclassified sequences</taxon>
        <taxon>metagenomes</taxon>
        <taxon>ecological metagenomes</taxon>
    </lineage>
</organism>
<proteinExistence type="predicted"/>
<evidence type="ECO:0000259" key="1">
    <source>
        <dbReference type="Pfam" id="PF13091"/>
    </source>
</evidence>
<dbReference type="SUPFAM" id="SSF56024">
    <property type="entry name" value="Phospholipase D/nuclease"/>
    <property type="match status" value="1"/>
</dbReference>
<feature type="domain" description="Phospholipase D-like" evidence="1">
    <location>
        <begin position="72"/>
        <end position="157"/>
    </location>
</feature>
<reference evidence="2" key="1">
    <citation type="submission" date="2016-10" db="EMBL/GenBank/DDBJ databases">
        <authorList>
            <person name="de Groot N.N."/>
        </authorList>
    </citation>
    <scope>NUCLEOTIDE SEQUENCE</scope>
</reference>
<name>A0A1W1CII7_9ZZZZ</name>
<keyword evidence="2" id="KW-0418">Kinase</keyword>
<dbReference type="GO" id="GO:0016301">
    <property type="term" value="F:kinase activity"/>
    <property type="evidence" value="ECO:0007669"/>
    <property type="project" value="UniProtKB-KW"/>
</dbReference>
<dbReference type="EMBL" id="FPHE01000142">
    <property type="protein sequence ID" value="SFV65481.1"/>
    <property type="molecule type" value="Genomic_DNA"/>
</dbReference>
<protein>
    <submittedName>
        <fullName evidence="2">COG0527: Aspartokinases</fullName>
    </submittedName>
</protein>